<keyword evidence="2" id="KW-0378">Hydrolase</keyword>
<feature type="compositionally biased region" description="Low complexity" evidence="1">
    <location>
        <begin position="184"/>
        <end position="193"/>
    </location>
</feature>
<evidence type="ECO:0000256" key="1">
    <source>
        <dbReference type="SAM" id="MobiDB-lite"/>
    </source>
</evidence>
<feature type="compositionally biased region" description="Gly residues" evidence="1">
    <location>
        <begin position="173"/>
        <end position="183"/>
    </location>
</feature>
<comment type="caution">
    <text evidence="2">The sequence shown here is derived from an EMBL/GenBank/DDBJ whole genome shotgun (WGS) entry which is preliminary data.</text>
</comment>
<feature type="compositionally biased region" description="Low complexity" evidence="1">
    <location>
        <begin position="143"/>
        <end position="153"/>
    </location>
</feature>
<gene>
    <name evidence="2" type="ORF">HJG60_014118</name>
</gene>
<name>A0A834BFT1_9CHIR</name>
<feature type="region of interest" description="Disordered" evidence="1">
    <location>
        <begin position="13"/>
        <end position="34"/>
    </location>
</feature>
<dbReference type="EMBL" id="JABVXQ010000001">
    <property type="protein sequence ID" value="KAF6131838.1"/>
    <property type="molecule type" value="Genomic_DNA"/>
</dbReference>
<accession>A0A834BFT1</accession>
<evidence type="ECO:0000313" key="2">
    <source>
        <dbReference type="EMBL" id="KAF6131838.1"/>
    </source>
</evidence>
<reference evidence="2 3" key="1">
    <citation type="journal article" date="2020" name="Nature">
        <title>Six reference-quality genomes reveal evolution of bat adaptations.</title>
        <authorList>
            <person name="Jebb D."/>
            <person name="Huang Z."/>
            <person name="Pippel M."/>
            <person name="Hughes G.M."/>
            <person name="Lavrichenko K."/>
            <person name="Devanna P."/>
            <person name="Winkler S."/>
            <person name="Jermiin L.S."/>
            <person name="Skirmuntt E.C."/>
            <person name="Katzourakis A."/>
            <person name="Burkitt-Gray L."/>
            <person name="Ray D.A."/>
            <person name="Sullivan K.A.M."/>
            <person name="Roscito J.G."/>
            <person name="Kirilenko B.M."/>
            <person name="Davalos L.M."/>
            <person name="Corthals A.P."/>
            <person name="Power M.L."/>
            <person name="Jones G."/>
            <person name="Ransome R.D."/>
            <person name="Dechmann D.K.N."/>
            <person name="Locatelli A.G."/>
            <person name="Puechmaille S.J."/>
            <person name="Fedrigo O."/>
            <person name="Jarvis E.D."/>
            <person name="Hiller M."/>
            <person name="Vernes S.C."/>
            <person name="Myers E.W."/>
            <person name="Teeling E.C."/>
        </authorList>
    </citation>
    <scope>NUCLEOTIDE SEQUENCE [LARGE SCALE GENOMIC DNA]</scope>
    <source>
        <strain evidence="2">Bat1K_MPI-CBG_1</strain>
    </source>
</reference>
<evidence type="ECO:0000313" key="3">
    <source>
        <dbReference type="Proteomes" id="UP000664940"/>
    </source>
</evidence>
<protein>
    <submittedName>
        <fullName evidence="2">Nudix hydrolase 14</fullName>
    </submittedName>
</protein>
<proteinExistence type="predicted"/>
<sequence length="271" mass="28327">MPFLPLPCFSVSPHRSSGCPWPPRPARPPPCPAGRTSRLPWAQAVRGPSWAELARGPVGLSSCPEHLHPSWQPFAHPDCCLPLSEWCPEVVGLRENTRQCDHPALQLFAEEPGAGEAVPASCVCGRGGTPLPRVPGGRGPGRAPGAARGSARLGRGDVRAVCRPRGPARAVAGGNGLQGGLGGVRLPPGAGRLAPRGHLQDLSICPGQDPTARRPEPPAELSQRLKQPSEEAEAEPGPLGVSEAGPPSSQAGGNRDWKLLRRLPSKGLAWD</sequence>
<dbReference type="AlphaFoldDB" id="A0A834BFT1"/>
<feature type="region of interest" description="Disordered" evidence="1">
    <location>
        <begin position="133"/>
        <end position="271"/>
    </location>
</feature>
<dbReference type="GO" id="GO:0016787">
    <property type="term" value="F:hydrolase activity"/>
    <property type="evidence" value="ECO:0007669"/>
    <property type="project" value="UniProtKB-KW"/>
</dbReference>
<feature type="compositionally biased region" description="Pro residues" evidence="1">
    <location>
        <begin position="20"/>
        <end position="32"/>
    </location>
</feature>
<organism evidence="2 3">
    <name type="scientific">Phyllostomus discolor</name>
    <name type="common">pale spear-nosed bat</name>
    <dbReference type="NCBI Taxonomy" id="89673"/>
    <lineage>
        <taxon>Eukaryota</taxon>
        <taxon>Metazoa</taxon>
        <taxon>Chordata</taxon>
        <taxon>Craniata</taxon>
        <taxon>Vertebrata</taxon>
        <taxon>Euteleostomi</taxon>
        <taxon>Mammalia</taxon>
        <taxon>Eutheria</taxon>
        <taxon>Laurasiatheria</taxon>
        <taxon>Chiroptera</taxon>
        <taxon>Yangochiroptera</taxon>
        <taxon>Phyllostomidae</taxon>
        <taxon>Phyllostominae</taxon>
        <taxon>Phyllostomus</taxon>
    </lineage>
</organism>
<dbReference type="Proteomes" id="UP000664940">
    <property type="component" value="Unassembled WGS sequence"/>
</dbReference>